<organism evidence="8">
    <name type="scientific">Camponotus floridanus</name>
    <name type="common">Florida carpenter ant</name>
    <dbReference type="NCBI Taxonomy" id="104421"/>
    <lineage>
        <taxon>Eukaryota</taxon>
        <taxon>Metazoa</taxon>
        <taxon>Ecdysozoa</taxon>
        <taxon>Arthropoda</taxon>
        <taxon>Hexapoda</taxon>
        <taxon>Insecta</taxon>
        <taxon>Pterygota</taxon>
        <taxon>Neoptera</taxon>
        <taxon>Endopterygota</taxon>
        <taxon>Hymenoptera</taxon>
        <taxon>Apocrita</taxon>
        <taxon>Aculeata</taxon>
        <taxon>Formicoidea</taxon>
        <taxon>Formicidae</taxon>
        <taxon>Formicinae</taxon>
        <taxon>Camponotus</taxon>
    </lineage>
</organism>
<evidence type="ECO:0000256" key="5">
    <source>
        <dbReference type="PROSITE-ProRule" id="PRU00302"/>
    </source>
</evidence>
<feature type="domain" description="Sushi" evidence="6">
    <location>
        <begin position="1"/>
        <end position="41"/>
    </location>
</feature>
<dbReference type="PANTHER" id="PTHR19325">
    <property type="entry name" value="COMPLEMENT COMPONENT-RELATED SUSHI DOMAIN-CONTAINING"/>
    <property type="match status" value="1"/>
</dbReference>
<evidence type="ECO:0000256" key="4">
    <source>
        <dbReference type="ARBA" id="ARBA00023180"/>
    </source>
</evidence>
<evidence type="ECO:0000313" key="8">
    <source>
        <dbReference type="Proteomes" id="UP000000311"/>
    </source>
</evidence>
<dbReference type="Gene3D" id="2.10.70.10">
    <property type="entry name" value="Complement Module, domain 1"/>
    <property type="match status" value="2"/>
</dbReference>
<dbReference type="AlphaFoldDB" id="E2AET6"/>
<keyword evidence="8" id="KW-1185">Reference proteome</keyword>
<keyword evidence="4" id="KW-0325">Glycoprotein</keyword>
<protein>
    <recommendedName>
        <fullName evidence="6">Sushi domain-containing protein</fullName>
    </recommendedName>
</protein>
<comment type="caution">
    <text evidence="5">Lacks conserved residue(s) required for the propagation of feature annotation.</text>
</comment>
<dbReference type="PROSITE" id="PS50923">
    <property type="entry name" value="SUSHI"/>
    <property type="match status" value="2"/>
</dbReference>
<keyword evidence="2" id="KW-0677">Repeat</keyword>
<dbReference type="InterPro" id="IPR043504">
    <property type="entry name" value="Peptidase_S1_PA_chymotrypsin"/>
</dbReference>
<dbReference type="CDD" id="cd00033">
    <property type="entry name" value="CCP"/>
    <property type="match status" value="1"/>
</dbReference>
<dbReference type="Pfam" id="PF00084">
    <property type="entry name" value="Sushi"/>
    <property type="match status" value="2"/>
</dbReference>
<reference evidence="7 8" key="1">
    <citation type="journal article" date="2010" name="Science">
        <title>Genomic comparison of the ants Camponotus floridanus and Harpegnathos saltator.</title>
        <authorList>
            <person name="Bonasio R."/>
            <person name="Zhang G."/>
            <person name="Ye C."/>
            <person name="Mutti N.S."/>
            <person name="Fang X."/>
            <person name="Qin N."/>
            <person name="Donahue G."/>
            <person name="Yang P."/>
            <person name="Li Q."/>
            <person name="Li C."/>
            <person name="Zhang P."/>
            <person name="Huang Z."/>
            <person name="Berger S.L."/>
            <person name="Reinberg D."/>
            <person name="Wang J."/>
            <person name="Liebig J."/>
        </authorList>
    </citation>
    <scope>NUCLEOTIDE SEQUENCE [LARGE SCALE GENOMIC DNA]</scope>
    <source>
        <strain evidence="8">C129</strain>
    </source>
</reference>
<dbReference type="OrthoDB" id="2019384at2759"/>
<dbReference type="InterPro" id="IPR050350">
    <property type="entry name" value="Compl-Cell_Adhes-Reg"/>
</dbReference>
<dbReference type="SUPFAM" id="SSF50494">
    <property type="entry name" value="Trypsin-like serine proteases"/>
    <property type="match status" value="1"/>
</dbReference>
<dbReference type="InParanoid" id="E2AET6"/>
<dbReference type="InterPro" id="IPR009003">
    <property type="entry name" value="Peptidase_S1_PA"/>
</dbReference>
<accession>E2AET6</accession>
<feature type="disulfide bond" evidence="5">
    <location>
        <begin position="56"/>
        <end position="99"/>
    </location>
</feature>
<keyword evidence="3 5" id="KW-1015">Disulfide bond</keyword>
<dbReference type="InterPro" id="IPR000436">
    <property type="entry name" value="Sushi_SCR_CCP_dom"/>
</dbReference>
<dbReference type="PANTHER" id="PTHR19325:SF575">
    <property type="entry name" value="LOCOMOTION-RELATED PROTEIN HIKARU GENKI"/>
    <property type="match status" value="1"/>
</dbReference>
<dbReference type="SUPFAM" id="SSF57535">
    <property type="entry name" value="Complement control module/SCR domain"/>
    <property type="match status" value="2"/>
</dbReference>
<evidence type="ECO:0000313" key="7">
    <source>
        <dbReference type="EMBL" id="EFN68053.1"/>
    </source>
</evidence>
<evidence type="ECO:0000259" key="6">
    <source>
        <dbReference type="PROSITE" id="PS50923"/>
    </source>
</evidence>
<dbReference type="InterPro" id="IPR035976">
    <property type="entry name" value="Sushi/SCR/CCP_sf"/>
</dbReference>
<dbReference type="OMA" id="INANCTY"/>
<evidence type="ECO:0000256" key="1">
    <source>
        <dbReference type="ARBA" id="ARBA00022659"/>
    </source>
</evidence>
<name>E2AET6_CAMFO</name>
<proteinExistence type="predicted"/>
<dbReference type="Gene3D" id="2.40.10.10">
    <property type="entry name" value="Trypsin-like serine proteases"/>
    <property type="match status" value="1"/>
</dbReference>
<keyword evidence="1 5" id="KW-0768">Sushi</keyword>
<dbReference type="Proteomes" id="UP000000311">
    <property type="component" value="Unassembled WGS sequence"/>
</dbReference>
<evidence type="ECO:0000256" key="3">
    <source>
        <dbReference type="ARBA" id="ARBA00023157"/>
    </source>
</evidence>
<dbReference type="EMBL" id="GL438947">
    <property type="protein sequence ID" value="EFN68053.1"/>
    <property type="molecule type" value="Genomic_DNA"/>
</dbReference>
<evidence type="ECO:0000256" key="2">
    <source>
        <dbReference type="ARBA" id="ARBA00022737"/>
    </source>
</evidence>
<feature type="domain" description="Sushi" evidence="6">
    <location>
        <begin position="54"/>
        <end position="114"/>
    </location>
</feature>
<gene>
    <name evidence="7" type="ORF">EAG_13284</name>
</gene>
<sequence>MNLRPGSYLIYSCNPGYKIKGSMDVSCNIEGKWLNIPSCIEIRCQKLSTTSINANCTYNSEWVSCNSPVLPGTSAKLSCRDSYQYESNILSSQRNFARCNENGQWVPEPIRCIPAPLTINVYLNDTNLALRYTSNVTSLIVNGVPAYNVTEFPWHATLYLDVKHIYIVCNYLGLAGNYIRDIAILELMQPFVLSSTLAPVCIDLSSDKAVLEAGATGKVWGFGNQPYRI</sequence>